<dbReference type="OMA" id="HFQNETA"/>
<feature type="non-terminal residue" evidence="1">
    <location>
        <position position="57"/>
    </location>
</feature>
<dbReference type="Proteomes" id="UP000008063">
    <property type="component" value="Unassembled WGS sequence"/>
</dbReference>
<organism evidence="2">
    <name type="scientific">Serpula lacrymans var. lacrymans (strain S7.3)</name>
    <name type="common">Dry rot fungus</name>
    <dbReference type="NCBI Taxonomy" id="936435"/>
    <lineage>
        <taxon>Eukaryota</taxon>
        <taxon>Fungi</taxon>
        <taxon>Dikarya</taxon>
        <taxon>Basidiomycota</taxon>
        <taxon>Agaricomycotina</taxon>
        <taxon>Agaricomycetes</taxon>
        <taxon>Agaricomycetidae</taxon>
        <taxon>Boletales</taxon>
        <taxon>Coniophorineae</taxon>
        <taxon>Serpulaceae</taxon>
        <taxon>Serpula</taxon>
    </lineage>
</organism>
<accession>F8QKN1</accession>
<gene>
    <name evidence="1" type="ORF">SERLA73DRAFT_19402</name>
</gene>
<evidence type="ECO:0000313" key="2">
    <source>
        <dbReference type="Proteomes" id="UP000008063"/>
    </source>
</evidence>
<name>F8QKN1_SERL3</name>
<sequence>IGNGSIYGFAEPIGRNIDIRLLPSIVPEGYQNATAHAVEPEIASRINKLKTMIDQGI</sequence>
<protein>
    <submittedName>
        <fullName evidence="1">Uncharacterized protein</fullName>
    </submittedName>
</protein>
<dbReference type="EMBL" id="GL946290">
    <property type="protein sequence ID" value="EGN91138.1"/>
    <property type="molecule type" value="Genomic_DNA"/>
</dbReference>
<dbReference type="AlphaFoldDB" id="F8QKN1"/>
<proteinExistence type="predicted"/>
<dbReference type="InParanoid" id="F8QKN1"/>
<keyword evidence="2" id="KW-1185">Reference proteome</keyword>
<reference evidence="2" key="1">
    <citation type="journal article" date="2011" name="Science">
        <title>The plant cell wall-decomposing machinery underlies the functional diversity of forest fungi.</title>
        <authorList>
            <person name="Eastwood D.C."/>
            <person name="Floudas D."/>
            <person name="Binder M."/>
            <person name="Majcherczyk A."/>
            <person name="Schneider P."/>
            <person name="Aerts A."/>
            <person name="Asiegbu F.O."/>
            <person name="Baker S.E."/>
            <person name="Barry K."/>
            <person name="Bendiksby M."/>
            <person name="Blumentritt M."/>
            <person name="Coutinho P.M."/>
            <person name="Cullen D."/>
            <person name="de Vries R.P."/>
            <person name="Gathman A."/>
            <person name="Goodell B."/>
            <person name="Henrissat B."/>
            <person name="Ihrmark K."/>
            <person name="Kauserud H."/>
            <person name="Kohler A."/>
            <person name="LaButti K."/>
            <person name="Lapidus A."/>
            <person name="Lavin J.L."/>
            <person name="Lee Y.-H."/>
            <person name="Lindquist E."/>
            <person name="Lilly W."/>
            <person name="Lucas S."/>
            <person name="Morin E."/>
            <person name="Murat C."/>
            <person name="Oguiza J.A."/>
            <person name="Park J."/>
            <person name="Pisabarro A.G."/>
            <person name="Riley R."/>
            <person name="Rosling A."/>
            <person name="Salamov A."/>
            <person name="Schmidt O."/>
            <person name="Schmutz J."/>
            <person name="Skrede I."/>
            <person name="Stenlid J."/>
            <person name="Wiebenga A."/>
            <person name="Xie X."/>
            <person name="Kuees U."/>
            <person name="Hibbett D.S."/>
            <person name="Hoffmeister D."/>
            <person name="Hoegberg N."/>
            <person name="Martin F."/>
            <person name="Grigoriev I.V."/>
            <person name="Watkinson S.C."/>
        </authorList>
    </citation>
    <scope>NUCLEOTIDE SEQUENCE [LARGE SCALE GENOMIC DNA]</scope>
    <source>
        <strain evidence="2">strain S7.3</strain>
    </source>
</reference>
<feature type="non-terminal residue" evidence="1">
    <location>
        <position position="1"/>
    </location>
</feature>
<dbReference type="HOGENOM" id="CLU_3002261_0_0_1"/>
<evidence type="ECO:0000313" key="1">
    <source>
        <dbReference type="EMBL" id="EGN91138.1"/>
    </source>
</evidence>